<comment type="caution">
    <text evidence="2">The sequence shown here is derived from an EMBL/GenBank/DDBJ whole genome shotgun (WGS) entry which is preliminary data.</text>
</comment>
<dbReference type="OrthoDB" id="479256at2759"/>
<feature type="coiled-coil region" evidence="1">
    <location>
        <begin position="24"/>
        <end position="58"/>
    </location>
</feature>
<dbReference type="EMBL" id="CAJNNV010031270">
    <property type="protein sequence ID" value="CAE8635339.1"/>
    <property type="molecule type" value="Genomic_DNA"/>
</dbReference>
<gene>
    <name evidence="2" type="ORF">PGLA1383_LOCUS50935</name>
    <name evidence="3" type="ORF">PGLA2088_LOCUS18544</name>
</gene>
<reference evidence="2" key="1">
    <citation type="submission" date="2021-02" db="EMBL/GenBank/DDBJ databases">
        <authorList>
            <person name="Dougan E. K."/>
            <person name="Rhodes N."/>
            <person name="Thang M."/>
            <person name="Chan C."/>
        </authorList>
    </citation>
    <scope>NUCLEOTIDE SEQUENCE</scope>
</reference>
<protein>
    <submittedName>
        <fullName evidence="2">Uncharacterized protein</fullName>
    </submittedName>
</protein>
<accession>A0A813HBP7</accession>
<proteinExistence type="predicted"/>
<name>A0A813HBP7_POLGL</name>
<keyword evidence="4" id="KW-1185">Reference proteome</keyword>
<dbReference type="AlphaFoldDB" id="A0A813HBP7"/>
<evidence type="ECO:0000313" key="4">
    <source>
        <dbReference type="Proteomes" id="UP000654075"/>
    </source>
</evidence>
<organism evidence="2 4">
    <name type="scientific">Polarella glacialis</name>
    <name type="common">Dinoflagellate</name>
    <dbReference type="NCBI Taxonomy" id="89957"/>
    <lineage>
        <taxon>Eukaryota</taxon>
        <taxon>Sar</taxon>
        <taxon>Alveolata</taxon>
        <taxon>Dinophyceae</taxon>
        <taxon>Suessiales</taxon>
        <taxon>Suessiaceae</taxon>
        <taxon>Polarella</taxon>
    </lineage>
</organism>
<keyword evidence="1" id="KW-0175">Coiled coil</keyword>
<evidence type="ECO:0000313" key="3">
    <source>
        <dbReference type="EMBL" id="CAE8673449.1"/>
    </source>
</evidence>
<evidence type="ECO:0000256" key="1">
    <source>
        <dbReference type="SAM" id="Coils"/>
    </source>
</evidence>
<dbReference type="Proteomes" id="UP000626109">
    <property type="component" value="Unassembled WGS sequence"/>
</dbReference>
<evidence type="ECO:0000313" key="2">
    <source>
        <dbReference type="EMBL" id="CAE8635339.1"/>
    </source>
</evidence>
<dbReference type="EMBL" id="CAJNNW010024626">
    <property type="protein sequence ID" value="CAE8673449.1"/>
    <property type="molecule type" value="Genomic_DNA"/>
</dbReference>
<dbReference type="Proteomes" id="UP000654075">
    <property type="component" value="Unassembled WGS sequence"/>
</dbReference>
<sequence length="342" mass="36972">MTFNVEAAECLAAQAVGIFADGLRDLVAAAAKEAAQERRGLEEEARALARERFRLDEAWSQLNVQRARLENSMGFSNGHKLGPNTAGGSLPEDHFDSFQAEVQSLSSSVMPVRSNQVTLGTTVLGDVPVGCTVTVDGSSYAVLPIQEPDAQQLGHDLWNHSVEVPEGWEVLDSSMHGFDHAISVLAQHRWGAIVLGVRNEKSFDSYWTPLFGDGSHAGQMCQGDVDWIEPVEDHMRRYRMTYSGLRLVIRQAKAAPSFAGAKQLVRANPTWPMTGPPSSIIRSQVASQPCATPRGGSHVPAAPHHFQRPQHVVVPYGHFAPGHSVVTRMSPGHGAVLAAPGQ</sequence>